<name>A0A1J6IA58_NICAT</name>
<dbReference type="STRING" id="49451.A0A1J6IA58"/>
<dbReference type="PANTHER" id="PTHR31210">
    <property type="entry name" value="OS06G0731900 PROTEIN"/>
    <property type="match status" value="1"/>
</dbReference>
<protein>
    <submittedName>
        <fullName evidence="2">Uncharacterized protein</fullName>
    </submittedName>
</protein>
<keyword evidence="1" id="KW-1133">Transmembrane helix</keyword>
<keyword evidence="1" id="KW-0472">Membrane</keyword>
<proteinExistence type="predicted"/>
<dbReference type="EMBL" id="MJEQ01037189">
    <property type="protein sequence ID" value="OIT01450.1"/>
    <property type="molecule type" value="Genomic_DNA"/>
</dbReference>
<dbReference type="Proteomes" id="UP000187609">
    <property type="component" value="Unassembled WGS sequence"/>
</dbReference>
<evidence type="ECO:0000313" key="3">
    <source>
        <dbReference type="Proteomes" id="UP000187609"/>
    </source>
</evidence>
<reference evidence="2" key="1">
    <citation type="submission" date="2016-11" db="EMBL/GenBank/DDBJ databases">
        <title>The genome of Nicotiana attenuata.</title>
        <authorList>
            <person name="Xu S."/>
            <person name="Brockmoeller T."/>
            <person name="Gaquerel E."/>
            <person name="Navarro A."/>
            <person name="Kuhl H."/>
            <person name="Gase K."/>
            <person name="Ling Z."/>
            <person name="Zhou W."/>
            <person name="Kreitzer C."/>
            <person name="Stanke M."/>
            <person name="Tang H."/>
            <person name="Lyons E."/>
            <person name="Pandey P."/>
            <person name="Pandey S.P."/>
            <person name="Timmermann B."/>
            <person name="Baldwin I.T."/>
        </authorList>
    </citation>
    <scope>NUCLEOTIDE SEQUENCE [LARGE SCALE GENOMIC DNA]</scope>
    <source>
        <strain evidence="2">UT</strain>
    </source>
</reference>
<accession>A0A1J6IA58</accession>
<dbReference type="PANTHER" id="PTHR31210:SF8">
    <property type="entry name" value="DUF707 DOMAIN-CONTAINING PROTEIN"/>
    <property type="match status" value="1"/>
</dbReference>
<comment type="caution">
    <text evidence="2">The sequence shown here is derived from an EMBL/GenBank/DDBJ whole genome shotgun (WGS) entry which is preliminary data.</text>
</comment>
<evidence type="ECO:0000313" key="2">
    <source>
        <dbReference type="EMBL" id="OIT01450.1"/>
    </source>
</evidence>
<keyword evidence="3" id="KW-1185">Reference proteome</keyword>
<dbReference type="InterPro" id="IPR007877">
    <property type="entry name" value="DUF707"/>
</dbReference>
<sequence>MALLTSGTKRKKSSLAWSCLIPCLILLSAAFFIGSAFIVTECKQKILGWQLIESLKMTKPTICEDECRPEGSETLPRGIVAKTSDLEMHPLWGPPNKKKSKSPLSLLAMAVGIKQKQNVNEIVKKFPESDFVIMLFHYDGIVDEWKDLEWSSTAIHISAINQTKWCCQEVLTPRYCCRVCLYIPVG</sequence>
<feature type="transmembrane region" description="Helical" evidence="1">
    <location>
        <begin position="15"/>
        <end position="39"/>
    </location>
</feature>
<dbReference type="AlphaFoldDB" id="A0A1J6IA58"/>
<keyword evidence="1" id="KW-0812">Transmembrane</keyword>
<evidence type="ECO:0000256" key="1">
    <source>
        <dbReference type="SAM" id="Phobius"/>
    </source>
</evidence>
<dbReference type="Gramene" id="OIT01450">
    <property type="protein sequence ID" value="OIT01450"/>
    <property type="gene ID" value="A4A49_30496"/>
</dbReference>
<organism evidence="2 3">
    <name type="scientific">Nicotiana attenuata</name>
    <name type="common">Coyote tobacco</name>
    <dbReference type="NCBI Taxonomy" id="49451"/>
    <lineage>
        <taxon>Eukaryota</taxon>
        <taxon>Viridiplantae</taxon>
        <taxon>Streptophyta</taxon>
        <taxon>Embryophyta</taxon>
        <taxon>Tracheophyta</taxon>
        <taxon>Spermatophyta</taxon>
        <taxon>Magnoliopsida</taxon>
        <taxon>eudicotyledons</taxon>
        <taxon>Gunneridae</taxon>
        <taxon>Pentapetalae</taxon>
        <taxon>asterids</taxon>
        <taxon>lamiids</taxon>
        <taxon>Solanales</taxon>
        <taxon>Solanaceae</taxon>
        <taxon>Nicotianoideae</taxon>
        <taxon>Nicotianeae</taxon>
        <taxon>Nicotiana</taxon>
    </lineage>
</organism>
<gene>
    <name evidence="2" type="ORF">A4A49_30496</name>
</gene>
<dbReference type="Pfam" id="PF05212">
    <property type="entry name" value="DUF707"/>
    <property type="match status" value="1"/>
</dbReference>